<proteinExistence type="predicted"/>
<evidence type="ECO:0000313" key="2">
    <source>
        <dbReference type="Proteomes" id="UP000002316"/>
    </source>
</evidence>
<dbReference type="RefSeq" id="XP_011773362.1">
    <property type="nucleotide sequence ID" value="XM_011775060.1"/>
</dbReference>
<dbReference type="GeneID" id="23861197"/>
<sequence length="112" mass="12188">MGTLLTPVIPWKNDGVSSNITSVATDGAVRSFPWLLLPERTPMRLLLVAAVLPQRNEPRRGSAEVALRRNGVGGIPFDFSPLSYYTSRCLGLHAGASFSAFSPFTGSNCRHW</sequence>
<dbReference type="EMBL" id="FN554968">
    <property type="protein sequence ID" value="CBH11075.1"/>
    <property type="molecule type" value="Genomic_DNA"/>
</dbReference>
<accession>C9ZNU7</accession>
<protein>
    <submittedName>
        <fullName evidence="1">Uncharacterized protein</fullName>
    </submittedName>
</protein>
<name>C9ZNU7_TRYB9</name>
<reference evidence="2" key="1">
    <citation type="journal article" date="2010" name="PLoS Negl. Trop. Dis.">
        <title>The genome sequence of Trypanosoma brucei gambiense, causative agent of chronic human african trypanosomiasis.</title>
        <authorList>
            <person name="Jackson A.P."/>
            <person name="Sanders M."/>
            <person name="Berry A."/>
            <person name="McQuillan J."/>
            <person name="Aslett M.A."/>
            <person name="Quail M.A."/>
            <person name="Chukualim B."/>
            <person name="Capewell P."/>
            <person name="MacLeod A."/>
            <person name="Melville S.E."/>
            <person name="Gibson W."/>
            <person name="Barry J.D."/>
            <person name="Berriman M."/>
            <person name="Hertz-Fowler C."/>
        </authorList>
    </citation>
    <scope>NUCLEOTIDE SEQUENCE [LARGE SCALE GENOMIC DNA]</scope>
    <source>
        <strain evidence="2">MHOM/CI/86/DAL972</strain>
    </source>
</reference>
<dbReference type="Proteomes" id="UP000002316">
    <property type="component" value="Chromosome 5"/>
</dbReference>
<dbReference type="AlphaFoldDB" id="C9ZNU7"/>
<gene>
    <name evidence="1" type="ORF">TbgDal_V2130</name>
</gene>
<organism evidence="1 2">
    <name type="scientific">Trypanosoma brucei gambiense (strain MHOM/CI/86/DAL972)</name>
    <dbReference type="NCBI Taxonomy" id="679716"/>
    <lineage>
        <taxon>Eukaryota</taxon>
        <taxon>Discoba</taxon>
        <taxon>Euglenozoa</taxon>
        <taxon>Kinetoplastea</taxon>
        <taxon>Metakinetoplastina</taxon>
        <taxon>Trypanosomatida</taxon>
        <taxon>Trypanosomatidae</taxon>
        <taxon>Trypanosoma</taxon>
    </lineage>
</organism>
<dbReference type="KEGG" id="tbg:TbgDal_V2130"/>
<evidence type="ECO:0000313" key="1">
    <source>
        <dbReference type="EMBL" id="CBH11075.1"/>
    </source>
</evidence>